<reference evidence="3" key="1">
    <citation type="submission" date="2017-02" db="UniProtKB">
        <authorList>
            <consortium name="WormBaseParasite"/>
        </authorList>
    </citation>
    <scope>IDENTIFICATION</scope>
</reference>
<dbReference type="AlphaFoldDB" id="A0A0N4SYC9"/>
<dbReference type="Proteomes" id="UP000278627">
    <property type="component" value="Unassembled WGS sequence"/>
</dbReference>
<dbReference type="EMBL" id="UZAD01000039">
    <property type="protein sequence ID" value="VDN81921.1"/>
    <property type="molecule type" value="Genomic_DNA"/>
</dbReference>
<evidence type="ECO:0000313" key="3">
    <source>
        <dbReference type="WBParaSite" id="BPAG_0000073401-mRNA-1"/>
    </source>
</evidence>
<sequence>MRSSENTETLMHNDIFNGIKLFYMAAEKLSTLCEWKSSLLFLKQTTANINESVALSNDYRLFNRHTNMHLETGYFAASPRTDPHRHPARPRYFRQMFREM</sequence>
<accession>A0A0N4SYC9</accession>
<evidence type="ECO:0000313" key="1">
    <source>
        <dbReference type="EMBL" id="VDN81921.1"/>
    </source>
</evidence>
<gene>
    <name evidence="1" type="ORF">BPAG_LOCUS735</name>
</gene>
<proteinExistence type="predicted"/>
<keyword evidence="2" id="KW-1185">Reference proteome</keyword>
<protein>
    <submittedName>
        <fullName evidence="1 3">Uncharacterized protein</fullName>
    </submittedName>
</protein>
<dbReference type="WBParaSite" id="BPAG_0000073401-mRNA-1">
    <property type="protein sequence ID" value="BPAG_0000073401-mRNA-1"/>
    <property type="gene ID" value="BPAG_0000073401"/>
</dbReference>
<name>A0A0N4SYC9_BRUPA</name>
<organism evidence="3">
    <name type="scientific">Brugia pahangi</name>
    <name type="common">Filarial nematode worm</name>
    <dbReference type="NCBI Taxonomy" id="6280"/>
    <lineage>
        <taxon>Eukaryota</taxon>
        <taxon>Metazoa</taxon>
        <taxon>Ecdysozoa</taxon>
        <taxon>Nematoda</taxon>
        <taxon>Chromadorea</taxon>
        <taxon>Rhabditida</taxon>
        <taxon>Spirurina</taxon>
        <taxon>Spiruromorpha</taxon>
        <taxon>Filarioidea</taxon>
        <taxon>Onchocercidae</taxon>
        <taxon>Brugia</taxon>
    </lineage>
</organism>
<evidence type="ECO:0000313" key="2">
    <source>
        <dbReference type="Proteomes" id="UP000278627"/>
    </source>
</evidence>
<reference evidence="1 2" key="2">
    <citation type="submission" date="2018-11" db="EMBL/GenBank/DDBJ databases">
        <authorList>
            <consortium name="Pathogen Informatics"/>
        </authorList>
    </citation>
    <scope>NUCLEOTIDE SEQUENCE [LARGE SCALE GENOMIC DNA]</scope>
</reference>